<dbReference type="InterPro" id="IPR007487">
    <property type="entry name" value="ABC_transpt-TYRBP-like"/>
</dbReference>
<gene>
    <name evidence="2" type="ORF">DPQ33_03145</name>
</gene>
<evidence type="ECO:0000256" key="1">
    <source>
        <dbReference type="SAM" id="SignalP"/>
    </source>
</evidence>
<dbReference type="Gene3D" id="3.40.50.2300">
    <property type="match status" value="2"/>
</dbReference>
<dbReference type="PANTHER" id="PTHR35271">
    <property type="entry name" value="ABC TRANSPORTER, SUBSTRATE-BINDING LIPOPROTEIN-RELATED"/>
    <property type="match status" value="1"/>
</dbReference>
<reference evidence="2 3" key="1">
    <citation type="submission" date="2018-06" db="EMBL/GenBank/DDBJ databases">
        <title>Complete genome of Desulfovibrio indonesiensis P37SLT.</title>
        <authorList>
            <person name="Crispim J.S."/>
            <person name="Vidigal P.M.P."/>
            <person name="Silva L.C.F."/>
            <person name="Laguardia C.N."/>
            <person name="Araujo L.C."/>
            <person name="Dias R.S."/>
            <person name="Sousa M.P."/>
            <person name="Paula S.O."/>
            <person name="Silva C."/>
        </authorList>
    </citation>
    <scope>NUCLEOTIDE SEQUENCE [LARGE SCALE GENOMIC DNA]</scope>
    <source>
        <strain evidence="2 3">P37SLT</strain>
    </source>
</reference>
<dbReference type="OrthoDB" id="1680494at2"/>
<feature type="chain" id="PRO_5029529489" description="ABC transporter substrate-binding protein" evidence="1">
    <location>
        <begin position="19"/>
        <end position="384"/>
    </location>
</feature>
<dbReference type="AlphaFoldDB" id="A0A7M3MIM6"/>
<evidence type="ECO:0008006" key="4">
    <source>
        <dbReference type="Google" id="ProtNLM"/>
    </source>
</evidence>
<dbReference type="PANTHER" id="PTHR35271:SF1">
    <property type="entry name" value="ABC TRANSPORTER, SUBSTRATE-BINDING LIPOPROTEIN"/>
    <property type="match status" value="1"/>
</dbReference>
<protein>
    <recommendedName>
        <fullName evidence="4">ABC transporter substrate-binding protein</fullName>
    </recommendedName>
</protein>
<feature type="signal peptide" evidence="1">
    <location>
        <begin position="1"/>
        <end position="18"/>
    </location>
</feature>
<keyword evidence="1" id="KW-0732">Signal</keyword>
<comment type="caution">
    <text evidence="2">The sequence shown here is derived from an EMBL/GenBank/DDBJ whole genome shotgun (WGS) entry which is preliminary data.</text>
</comment>
<proteinExistence type="predicted"/>
<dbReference type="EMBL" id="QMIE01000002">
    <property type="protein sequence ID" value="TVM19542.1"/>
    <property type="molecule type" value="Genomic_DNA"/>
</dbReference>
<keyword evidence="3" id="KW-1185">Reference proteome</keyword>
<name>A0A7M3MIM6_9BACT</name>
<evidence type="ECO:0000313" key="2">
    <source>
        <dbReference type="EMBL" id="TVM19542.1"/>
    </source>
</evidence>
<accession>A0A7M3MIM6</accession>
<dbReference type="Pfam" id="PF04392">
    <property type="entry name" value="ABC_sub_bind"/>
    <property type="match status" value="1"/>
</dbReference>
<organism evidence="2 3">
    <name type="scientific">Oceanidesulfovibrio indonesiensis</name>
    <dbReference type="NCBI Taxonomy" id="54767"/>
    <lineage>
        <taxon>Bacteria</taxon>
        <taxon>Pseudomonadati</taxon>
        <taxon>Thermodesulfobacteriota</taxon>
        <taxon>Desulfovibrionia</taxon>
        <taxon>Desulfovibrionales</taxon>
        <taxon>Desulfovibrionaceae</taxon>
        <taxon>Oceanidesulfovibrio</taxon>
    </lineage>
</organism>
<evidence type="ECO:0000313" key="3">
    <source>
        <dbReference type="Proteomes" id="UP000448292"/>
    </source>
</evidence>
<dbReference type="Proteomes" id="UP000448292">
    <property type="component" value="Unassembled WGS sequence"/>
</dbReference>
<sequence>MFCLVVLLVPLLAAGAAAGEHDDLSITPITRPDGGKWRIGYLEGGPYSQYPATLVATVKGLADLGWLAPMDFPENIDPENSGELWTHLVQNVESEYIEFAPDAFWTGNWDEDPPREALREEVLEHLQRGDIDLMIAMGTWAGQDLATADVSTPTVVLSSSDPLGSGIVASEDDSGFDHLHARLDPTRYLRQVRLFNDIIGFRKLGIVYEDSVTGRTYAALADVQKVAEERGFEVVPCTTRLDVHSGEAFRNLLACHEELAPAVDAMYLTENNGMQLTRFPELLAPFFEYDVPTFSMAGSDEVRHGVLLSIAQAGFKYVGDFHAKTIAKILGGASPRTLTQVFEAPPKIAINLKTAERIGFDPPVDILLAADEIYEDIETAAPAQ</sequence>